<comment type="caution">
    <text evidence="1">The sequence shown here is derived from an EMBL/GenBank/DDBJ whole genome shotgun (WGS) entry which is preliminary data.</text>
</comment>
<sequence length="557" mass="61581">MAFESMEGASNPTHSPGRLLPKQDILLDLREKLLSVFDVASVLASKTLPLYCLQRDITPPVLGPDRAPVGPFPGNDFHVFPSIVFEPESWAACLQFEDGVSAADDPPRQPLQVPLSHHKYNRPPGANAVEDVEAAAKRVLGLWPDDGMTPTWPRWRLGPQLSDPQSPLYHTYHWLCSKPLNGEVVDARILSWSPGTGRLVDGQFDRPPLPSWCTEPDPRPEPSAEIWSISNQDPMVLSFPTLACILCLMSDPSKPAGQNPGDVCADRDLSWCLDALHGLCRLKGPAEDERDLSHSLGTSPGHWMYLNFIFHHFVADGSEAADPPPKHHGSGLRADRRSVTISISPGRKATFTESRRWIGARVATTFKGKAPSMSPASVLLSVSDSGHPSARMREQDWDKSGLKSPARDPGVALFMQFLWGSLGEWEAAWGRSLDHLDKAFGVAADDLTDDAIESLLSTDVRRRAATCLAALQLLHFFRAQIKAVPRSLRKMHGTWERTYVGERSGMLDRFDRDAQRTFLQNWGRLLAHADAAQGGLLGRIREVEERIKDLRLHASAT</sequence>
<protein>
    <submittedName>
        <fullName evidence="1">Uncharacterized protein</fullName>
    </submittedName>
</protein>
<evidence type="ECO:0000313" key="1">
    <source>
        <dbReference type="EMBL" id="KAJ2896996.1"/>
    </source>
</evidence>
<dbReference type="Proteomes" id="UP001201980">
    <property type="component" value="Unassembled WGS sequence"/>
</dbReference>
<dbReference type="AlphaFoldDB" id="A0AAD5RKU1"/>
<accession>A0AAD5RKU1</accession>
<gene>
    <name evidence="1" type="ORF">MKZ38_005059</name>
</gene>
<name>A0AAD5RKU1_9PEZI</name>
<reference evidence="1" key="1">
    <citation type="submission" date="2022-07" db="EMBL/GenBank/DDBJ databases">
        <title>Draft genome sequence of Zalerion maritima ATCC 34329, a (micro)plastics degrading marine fungus.</title>
        <authorList>
            <person name="Paco A."/>
            <person name="Goncalves M.F.M."/>
            <person name="Rocha-Santos T.A.P."/>
            <person name="Alves A."/>
        </authorList>
    </citation>
    <scope>NUCLEOTIDE SEQUENCE</scope>
    <source>
        <strain evidence="1">ATCC 34329</strain>
    </source>
</reference>
<evidence type="ECO:0000313" key="2">
    <source>
        <dbReference type="Proteomes" id="UP001201980"/>
    </source>
</evidence>
<organism evidence="1 2">
    <name type="scientific">Zalerion maritima</name>
    <dbReference type="NCBI Taxonomy" id="339359"/>
    <lineage>
        <taxon>Eukaryota</taxon>
        <taxon>Fungi</taxon>
        <taxon>Dikarya</taxon>
        <taxon>Ascomycota</taxon>
        <taxon>Pezizomycotina</taxon>
        <taxon>Sordariomycetes</taxon>
        <taxon>Lulworthiomycetidae</taxon>
        <taxon>Lulworthiales</taxon>
        <taxon>Lulworthiaceae</taxon>
        <taxon>Zalerion</taxon>
    </lineage>
</organism>
<dbReference type="EMBL" id="JAKWBI020000301">
    <property type="protein sequence ID" value="KAJ2896996.1"/>
    <property type="molecule type" value="Genomic_DNA"/>
</dbReference>
<keyword evidence="2" id="KW-1185">Reference proteome</keyword>
<proteinExistence type="predicted"/>